<evidence type="ECO:0000313" key="1">
    <source>
        <dbReference type="EMBL" id="RHZ71214.1"/>
    </source>
</evidence>
<dbReference type="AlphaFoldDB" id="A0A397ICZ0"/>
<organism evidence="1 2">
    <name type="scientific">Diversispora epigaea</name>
    <dbReference type="NCBI Taxonomy" id="1348612"/>
    <lineage>
        <taxon>Eukaryota</taxon>
        <taxon>Fungi</taxon>
        <taxon>Fungi incertae sedis</taxon>
        <taxon>Mucoromycota</taxon>
        <taxon>Glomeromycotina</taxon>
        <taxon>Glomeromycetes</taxon>
        <taxon>Diversisporales</taxon>
        <taxon>Diversisporaceae</taxon>
        <taxon>Diversispora</taxon>
    </lineage>
</organism>
<sequence length="148" mass="16803">MENSAYLQIYRGTQKNSELVAWFKENNTWNKDWLDYGSNSNETFIVHGVCMHVGTIEYNFPVVKFTAPVNEIYNINATFSHVSDQVIGAYVTHDNEKTLWEEIIIGNNSKSFITNSNGIEINENDTIDFLIGVGGKGYNHMTNVNVDI</sequence>
<comment type="caution">
    <text evidence="1">The sequence shown here is derived from an EMBL/GenBank/DDBJ whole genome shotgun (WGS) entry which is preliminary data.</text>
</comment>
<keyword evidence="2" id="KW-1185">Reference proteome</keyword>
<evidence type="ECO:0000313" key="2">
    <source>
        <dbReference type="Proteomes" id="UP000266861"/>
    </source>
</evidence>
<protein>
    <submittedName>
        <fullName evidence="1">Uncharacterized protein</fullName>
    </submittedName>
</protein>
<name>A0A397ICZ0_9GLOM</name>
<reference evidence="1 2" key="1">
    <citation type="submission" date="2018-08" db="EMBL/GenBank/DDBJ databases">
        <title>Genome and evolution of the arbuscular mycorrhizal fungus Diversispora epigaea (formerly Glomus versiforme) and its bacterial endosymbionts.</title>
        <authorList>
            <person name="Sun X."/>
            <person name="Fei Z."/>
            <person name="Harrison M."/>
        </authorList>
    </citation>
    <scope>NUCLEOTIDE SEQUENCE [LARGE SCALE GENOMIC DNA]</scope>
    <source>
        <strain evidence="1 2">IT104</strain>
    </source>
</reference>
<gene>
    <name evidence="1" type="ORF">Glove_261g24</name>
</gene>
<dbReference type="EMBL" id="PQFF01000239">
    <property type="protein sequence ID" value="RHZ71214.1"/>
    <property type="molecule type" value="Genomic_DNA"/>
</dbReference>
<proteinExistence type="predicted"/>
<accession>A0A397ICZ0</accession>
<dbReference type="Proteomes" id="UP000266861">
    <property type="component" value="Unassembled WGS sequence"/>
</dbReference>